<dbReference type="AlphaFoldDB" id="A0AAD9CV05"/>
<dbReference type="EMBL" id="JASDAP010000002">
    <property type="protein sequence ID" value="KAK1906074.1"/>
    <property type="molecule type" value="Genomic_DNA"/>
</dbReference>
<comment type="caution">
    <text evidence="3">The sequence shown here is derived from an EMBL/GenBank/DDBJ whole genome shotgun (WGS) entry which is preliminary data.</text>
</comment>
<feature type="compositionally biased region" description="Basic and acidic residues" evidence="1">
    <location>
        <begin position="1"/>
        <end position="11"/>
    </location>
</feature>
<name>A0AAD9CV05_DISEL</name>
<keyword evidence="2" id="KW-0812">Transmembrane</keyword>
<reference evidence="3" key="1">
    <citation type="submission" date="2023-04" db="EMBL/GenBank/DDBJ databases">
        <title>Chromosome-level genome of Chaenocephalus aceratus.</title>
        <authorList>
            <person name="Park H."/>
        </authorList>
    </citation>
    <scope>NUCLEOTIDE SEQUENCE</scope>
    <source>
        <strain evidence="3">DE</strain>
        <tissue evidence="3">Muscle</tissue>
    </source>
</reference>
<feature type="transmembrane region" description="Helical" evidence="2">
    <location>
        <begin position="47"/>
        <end position="71"/>
    </location>
</feature>
<organism evidence="3 4">
    <name type="scientific">Dissostichus eleginoides</name>
    <name type="common">Patagonian toothfish</name>
    <name type="synonym">Dissostichus amissus</name>
    <dbReference type="NCBI Taxonomy" id="100907"/>
    <lineage>
        <taxon>Eukaryota</taxon>
        <taxon>Metazoa</taxon>
        <taxon>Chordata</taxon>
        <taxon>Craniata</taxon>
        <taxon>Vertebrata</taxon>
        <taxon>Euteleostomi</taxon>
        <taxon>Actinopterygii</taxon>
        <taxon>Neopterygii</taxon>
        <taxon>Teleostei</taxon>
        <taxon>Neoteleostei</taxon>
        <taxon>Acanthomorphata</taxon>
        <taxon>Eupercaria</taxon>
        <taxon>Perciformes</taxon>
        <taxon>Notothenioidei</taxon>
        <taxon>Nototheniidae</taxon>
        <taxon>Dissostichus</taxon>
    </lineage>
</organism>
<dbReference type="Proteomes" id="UP001228049">
    <property type="component" value="Unassembled WGS sequence"/>
</dbReference>
<evidence type="ECO:0000256" key="2">
    <source>
        <dbReference type="SAM" id="Phobius"/>
    </source>
</evidence>
<keyword evidence="3" id="KW-0675">Receptor</keyword>
<sequence length="72" mass="7683">MVSGVEKDRTSEYGGEAQGADGRDEQHQFSEGSEAEDHHDAPADAPAAVLLSLLMPLLMPLLLSLLMPLLLP</sequence>
<feature type="region of interest" description="Disordered" evidence="1">
    <location>
        <begin position="1"/>
        <end position="41"/>
    </location>
</feature>
<keyword evidence="2" id="KW-1133">Transmembrane helix</keyword>
<evidence type="ECO:0000313" key="3">
    <source>
        <dbReference type="EMBL" id="KAK1906074.1"/>
    </source>
</evidence>
<accession>A0AAD9CV05</accession>
<evidence type="ECO:0000313" key="4">
    <source>
        <dbReference type="Proteomes" id="UP001228049"/>
    </source>
</evidence>
<keyword evidence="4" id="KW-1185">Reference proteome</keyword>
<evidence type="ECO:0000256" key="1">
    <source>
        <dbReference type="SAM" id="MobiDB-lite"/>
    </source>
</evidence>
<protein>
    <submittedName>
        <fullName evidence="3">Olfactory receptor 5K1</fullName>
    </submittedName>
</protein>
<gene>
    <name evidence="3" type="ORF">KUDE01_008476</name>
</gene>
<keyword evidence="2" id="KW-0472">Membrane</keyword>
<proteinExistence type="predicted"/>